<dbReference type="Pfam" id="PF00512">
    <property type="entry name" value="HisKA"/>
    <property type="match status" value="1"/>
</dbReference>
<sequence>MPFIAPTADSREYLLNLRRLFGLRWAMLALMALLVMLVPGLLDIGLPQVVMLAIIAIGALLNALGHWYAGRRQSATANELCSQLIIDITTLSALIFFSGGATNPLVSLLLPPVAIAALALPRRQVMLIGVIAVAAYSVLMLFYLPLPIADATRATQLHLIGMWLTFTVSALLIGWIILRMSQLIRQRDAALATSREQALRDERVTAMGTLAAGAAHELGTPLATMALLAGELAQDARLPAEVRDDIDLLRRQIAACKEIISGLSRRAGAERLENTSLQPVDRWLDELRQKWHALRPQPGSRLVIGSDGPAPLIVADPRLEQALLNLLNNAANACPQPLLIRLAWSSSRIDIDIHDSGPGFPPEVLAICGRHKLPAHEGGCGVGLMLTCSAINQLGGTLHLSNPETGGALARIQLPIDSQ</sequence>
<evidence type="ECO:0000256" key="10">
    <source>
        <dbReference type="SAM" id="Phobius"/>
    </source>
</evidence>
<feature type="transmembrane region" description="Helical" evidence="10">
    <location>
        <begin position="21"/>
        <end position="42"/>
    </location>
</feature>
<reference evidence="12 13" key="1">
    <citation type="submission" date="2016-10" db="EMBL/GenBank/DDBJ databases">
        <title>Alkaliphiles isolated from bioreactors.</title>
        <authorList>
            <person name="Salah Z."/>
            <person name="Rout S.P."/>
            <person name="Humphreys P.N."/>
        </authorList>
    </citation>
    <scope>NUCLEOTIDE SEQUENCE [LARGE SCALE GENOMIC DNA]</scope>
    <source>
        <strain evidence="12 13">ZS02</strain>
    </source>
</reference>
<evidence type="ECO:0000256" key="5">
    <source>
        <dbReference type="ARBA" id="ARBA00022553"/>
    </source>
</evidence>
<dbReference type="EMBL" id="MTHD01000002">
    <property type="protein sequence ID" value="OMG55225.1"/>
    <property type="molecule type" value="Genomic_DNA"/>
</dbReference>
<dbReference type="InterPro" id="IPR003594">
    <property type="entry name" value="HATPase_dom"/>
</dbReference>
<feature type="domain" description="Histidine kinase" evidence="11">
    <location>
        <begin position="213"/>
        <end position="418"/>
    </location>
</feature>
<keyword evidence="6" id="KW-0808">Transferase</keyword>
<organism evidence="12 13">
    <name type="scientific">Azonexus hydrophilus</name>
    <dbReference type="NCBI Taxonomy" id="418702"/>
    <lineage>
        <taxon>Bacteria</taxon>
        <taxon>Pseudomonadati</taxon>
        <taxon>Pseudomonadota</taxon>
        <taxon>Betaproteobacteria</taxon>
        <taxon>Rhodocyclales</taxon>
        <taxon>Azonexaceae</taxon>
        <taxon>Azonexus</taxon>
    </lineage>
</organism>
<gene>
    <name evidence="12" type="ORF">BJN45_05355</name>
</gene>
<comment type="subcellular location">
    <subcellularLocation>
        <location evidence="2">Cell membrane</location>
        <topology evidence="2">Multi-pass membrane protein</topology>
    </subcellularLocation>
</comment>
<evidence type="ECO:0000313" key="12">
    <source>
        <dbReference type="EMBL" id="OMG55225.1"/>
    </source>
</evidence>
<dbReference type="InterPro" id="IPR004358">
    <property type="entry name" value="Sig_transdc_His_kin-like_C"/>
</dbReference>
<keyword evidence="10" id="KW-1133">Transmembrane helix</keyword>
<evidence type="ECO:0000259" key="11">
    <source>
        <dbReference type="PROSITE" id="PS50109"/>
    </source>
</evidence>
<dbReference type="GO" id="GO:0005524">
    <property type="term" value="F:ATP binding"/>
    <property type="evidence" value="ECO:0007669"/>
    <property type="project" value="UniProtKB-KW"/>
</dbReference>
<evidence type="ECO:0000256" key="2">
    <source>
        <dbReference type="ARBA" id="ARBA00004651"/>
    </source>
</evidence>
<evidence type="ECO:0000256" key="8">
    <source>
        <dbReference type="ARBA" id="ARBA00022777"/>
    </source>
</evidence>
<dbReference type="InterPro" id="IPR050980">
    <property type="entry name" value="2C_sensor_his_kinase"/>
</dbReference>
<feature type="transmembrane region" description="Helical" evidence="10">
    <location>
        <begin position="127"/>
        <end position="146"/>
    </location>
</feature>
<dbReference type="STRING" id="418702.BJN45_05355"/>
<dbReference type="PROSITE" id="PS50109">
    <property type="entry name" value="HIS_KIN"/>
    <property type="match status" value="1"/>
</dbReference>
<dbReference type="GO" id="GO:0005886">
    <property type="term" value="C:plasma membrane"/>
    <property type="evidence" value="ECO:0007669"/>
    <property type="project" value="UniProtKB-SubCell"/>
</dbReference>
<feature type="transmembrane region" description="Helical" evidence="10">
    <location>
        <begin position="48"/>
        <end position="68"/>
    </location>
</feature>
<dbReference type="Pfam" id="PF02518">
    <property type="entry name" value="HATPase_c"/>
    <property type="match status" value="1"/>
</dbReference>
<evidence type="ECO:0000256" key="7">
    <source>
        <dbReference type="ARBA" id="ARBA00022741"/>
    </source>
</evidence>
<dbReference type="InterPro" id="IPR036890">
    <property type="entry name" value="HATPase_C_sf"/>
</dbReference>
<evidence type="ECO:0000256" key="6">
    <source>
        <dbReference type="ARBA" id="ARBA00022679"/>
    </source>
</evidence>
<dbReference type="InterPro" id="IPR005467">
    <property type="entry name" value="His_kinase_dom"/>
</dbReference>
<dbReference type="PANTHER" id="PTHR44936">
    <property type="entry name" value="SENSOR PROTEIN CREC"/>
    <property type="match status" value="1"/>
</dbReference>
<feature type="transmembrane region" description="Helical" evidence="10">
    <location>
        <begin position="158"/>
        <end position="178"/>
    </location>
</feature>
<dbReference type="EC" id="2.7.13.3" evidence="3"/>
<evidence type="ECO:0000313" key="13">
    <source>
        <dbReference type="Proteomes" id="UP000187526"/>
    </source>
</evidence>
<dbReference type="SUPFAM" id="SSF55874">
    <property type="entry name" value="ATPase domain of HSP90 chaperone/DNA topoisomerase II/histidine kinase"/>
    <property type="match status" value="1"/>
</dbReference>
<keyword evidence="4" id="KW-1003">Cell membrane</keyword>
<dbReference type="InterPro" id="IPR036097">
    <property type="entry name" value="HisK_dim/P_sf"/>
</dbReference>
<keyword evidence="8" id="KW-0418">Kinase</keyword>
<dbReference type="PRINTS" id="PR00344">
    <property type="entry name" value="BCTRLSENSOR"/>
</dbReference>
<accession>A0A1R1I983</accession>
<dbReference type="GO" id="GO:0000155">
    <property type="term" value="F:phosphorelay sensor kinase activity"/>
    <property type="evidence" value="ECO:0007669"/>
    <property type="project" value="InterPro"/>
</dbReference>
<keyword evidence="7" id="KW-0547">Nucleotide-binding</keyword>
<keyword evidence="5" id="KW-0597">Phosphoprotein</keyword>
<dbReference type="PANTHER" id="PTHR44936:SF10">
    <property type="entry name" value="SENSOR PROTEIN RSTB"/>
    <property type="match status" value="1"/>
</dbReference>
<keyword evidence="10" id="KW-0812">Transmembrane</keyword>
<protein>
    <recommendedName>
        <fullName evidence="3">histidine kinase</fullName>
        <ecNumber evidence="3">2.7.13.3</ecNumber>
    </recommendedName>
</protein>
<comment type="catalytic activity">
    <reaction evidence="1">
        <text>ATP + protein L-histidine = ADP + protein N-phospho-L-histidine.</text>
        <dbReference type="EC" id="2.7.13.3"/>
    </reaction>
</comment>
<evidence type="ECO:0000256" key="3">
    <source>
        <dbReference type="ARBA" id="ARBA00012438"/>
    </source>
</evidence>
<dbReference type="InterPro" id="IPR003661">
    <property type="entry name" value="HisK_dim/P_dom"/>
</dbReference>
<dbReference type="Pfam" id="PF25323">
    <property type="entry name" value="6TM_PilS"/>
    <property type="match status" value="1"/>
</dbReference>
<evidence type="ECO:0000256" key="1">
    <source>
        <dbReference type="ARBA" id="ARBA00000085"/>
    </source>
</evidence>
<keyword evidence="13" id="KW-1185">Reference proteome</keyword>
<dbReference type="SMART" id="SM00387">
    <property type="entry name" value="HATPase_c"/>
    <property type="match status" value="1"/>
</dbReference>
<keyword evidence="10" id="KW-0472">Membrane</keyword>
<dbReference type="Gene3D" id="3.30.565.10">
    <property type="entry name" value="Histidine kinase-like ATPase, C-terminal domain"/>
    <property type="match status" value="1"/>
</dbReference>
<dbReference type="Proteomes" id="UP000187526">
    <property type="component" value="Unassembled WGS sequence"/>
</dbReference>
<dbReference type="AlphaFoldDB" id="A0A1R1I983"/>
<comment type="caution">
    <text evidence="12">The sequence shown here is derived from an EMBL/GenBank/DDBJ whole genome shotgun (WGS) entry which is preliminary data.</text>
</comment>
<dbReference type="SUPFAM" id="SSF47384">
    <property type="entry name" value="Homodimeric domain of signal transducing histidine kinase"/>
    <property type="match status" value="1"/>
</dbReference>
<keyword evidence="9" id="KW-0067">ATP-binding</keyword>
<proteinExistence type="predicted"/>
<evidence type="ECO:0000256" key="4">
    <source>
        <dbReference type="ARBA" id="ARBA00022475"/>
    </source>
</evidence>
<dbReference type="CDD" id="cd00082">
    <property type="entry name" value="HisKA"/>
    <property type="match status" value="1"/>
</dbReference>
<dbReference type="Gene3D" id="1.10.287.130">
    <property type="match status" value="1"/>
</dbReference>
<dbReference type="SMART" id="SM00388">
    <property type="entry name" value="HisKA"/>
    <property type="match status" value="1"/>
</dbReference>
<name>A0A1R1I983_9RHOO</name>
<evidence type="ECO:0000256" key="9">
    <source>
        <dbReference type="ARBA" id="ARBA00022840"/>
    </source>
</evidence>